<dbReference type="EMBL" id="BAABJX010000045">
    <property type="protein sequence ID" value="GAA4842295.1"/>
    <property type="molecule type" value="Genomic_DNA"/>
</dbReference>
<proteinExistence type="predicted"/>
<feature type="domain" description="Tll0287-like" evidence="1">
    <location>
        <begin position="49"/>
        <end position="193"/>
    </location>
</feature>
<dbReference type="InterPro" id="IPR021796">
    <property type="entry name" value="Tll0287-like_dom"/>
</dbReference>
<dbReference type="Proteomes" id="UP001500298">
    <property type="component" value="Unassembled WGS sequence"/>
</dbReference>
<name>A0ABP9DFD2_9BACT</name>
<evidence type="ECO:0000313" key="3">
    <source>
        <dbReference type="Proteomes" id="UP001500298"/>
    </source>
</evidence>
<dbReference type="PROSITE" id="PS51257">
    <property type="entry name" value="PROKAR_LIPOPROTEIN"/>
    <property type="match status" value="1"/>
</dbReference>
<evidence type="ECO:0000313" key="2">
    <source>
        <dbReference type="EMBL" id="GAA4842295.1"/>
    </source>
</evidence>
<protein>
    <recommendedName>
        <fullName evidence="1">Tll0287-like domain-containing protein</fullName>
    </recommendedName>
</protein>
<sequence>MKTTILLILLSAFLISCNQKESSKEEKTELEVVAEMAPLALGNTIAMETQTVLAQNLMKAIKTKGTVHALAFCSEQAIPLTDSVAQSLHAYIKRVSDKNRNPKNKANATELAYINASKEALAKGQSIEPKLITTENSVVGYYPIVTNSMCLQCHGQPEKDIEMASLSKIQQLYPEDKATGYKAGELRGIWVIEMDKK</sequence>
<organism evidence="2 3">
    <name type="scientific">Algivirga pacifica</name>
    <dbReference type="NCBI Taxonomy" id="1162670"/>
    <lineage>
        <taxon>Bacteria</taxon>
        <taxon>Pseudomonadati</taxon>
        <taxon>Bacteroidota</taxon>
        <taxon>Cytophagia</taxon>
        <taxon>Cytophagales</taxon>
        <taxon>Flammeovirgaceae</taxon>
        <taxon>Algivirga</taxon>
    </lineage>
</organism>
<keyword evidence="3" id="KW-1185">Reference proteome</keyword>
<reference evidence="3" key="1">
    <citation type="journal article" date="2019" name="Int. J. Syst. Evol. Microbiol.">
        <title>The Global Catalogue of Microorganisms (GCM) 10K type strain sequencing project: providing services to taxonomists for standard genome sequencing and annotation.</title>
        <authorList>
            <consortium name="The Broad Institute Genomics Platform"/>
            <consortium name="The Broad Institute Genome Sequencing Center for Infectious Disease"/>
            <person name="Wu L."/>
            <person name="Ma J."/>
        </authorList>
    </citation>
    <scope>NUCLEOTIDE SEQUENCE [LARGE SCALE GENOMIC DNA]</scope>
    <source>
        <strain evidence="3">JCM 18326</strain>
    </source>
</reference>
<evidence type="ECO:0000259" key="1">
    <source>
        <dbReference type="Pfam" id="PF11845"/>
    </source>
</evidence>
<dbReference type="RefSeq" id="WP_345373046.1">
    <property type="nucleotide sequence ID" value="NZ_BAABJX010000045.1"/>
</dbReference>
<gene>
    <name evidence="2" type="ORF">GCM10023331_29080</name>
</gene>
<dbReference type="Pfam" id="PF11845">
    <property type="entry name" value="Tll0287-like"/>
    <property type="match status" value="1"/>
</dbReference>
<accession>A0ABP9DFD2</accession>
<comment type="caution">
    <text evidence="2">The sequence shown here is derived from an EMBL/GenBank/DDBJ whole genome shotgun (WGS) entry which is preliminary data.</text>
</comment>